<protein>
    <submittedName>
        <fullName evidence="2">Xylulose 5-phosphate 3-epimerase</fullName>
    </submittedName>
</protein>
<proteinExistence type="predicted"/>
<dbReference type="Gene3D" id="3.40.50.920">
    <property type="match status" value="1"/>
</dbReference>
<dbReference type="InterPro" id="IPR005593">
    <property type="entry name" value="Xul5P/Fru6P_PKetolase"/>
</dbReference>
<feature type="domain" description="Xylulose 5-phosphate/Fructose 6-phosphate phosphoketolase N-terminal" evidence="1">
    <location>
        <begin position="69"/>
        <end position="321"/>
    </location>
</feature>
<dbReference type="Proteomes" id="UP000292459">
    <property type="component" value="Unassembled WGS sequence"/>
</dbReference>
<evidence type="ECO:0000259" key="1">
    <source>
        <dbReference type="Pfam" id="PF09364"/>
    </source>
</evidence>
<dbReference type="GO" id="GO:0016832">
    <property type="term" value="F:aldehyde-lyase activity"/>
    <property type="evidence" value="ECO:0007669"/>
    <property type="project" value="InterPro"/>
</dbReference>
<dbReference type="InterPro" id="IPR009014">
    <property type="entry name" value="Transketo_C/PFOR_II"/>
</dbReference>
<evidence type="ECO:0000313" key="2">
    <source>
        <dbReference type="EMBL" id="RZM78687.1"/>
    </source>
</evidence>
<dbReference type="PANTHER" id="PTHR31273">
    <property type="entry name" value="PHOSPHOKETOLASE-RELATED"/>
    <property type="match status" value="1"/>
</dbReference>
<gene>
    <name evidence="2" type="ORF">DYY88_07740</name>
</gene>
<dbReference type="EMBL" id="QVFV01000002">
    <property type="protein sequence ID" value="RZM78687.1"/>
    <property type="molecule type" value="Genomic_DNA"/>
</dbReference>
<dbReference type="InterPro" id="IPR018970">
    <property type="entry name" value="Xul5P/Fru6P_PKetolase_N"/>
</dbReference>
<accession>A0A4Q7E7F5</accession>
<organism evidence="2 3">
    <name type="scientific">Leptolyngbya iicbica LK</name>
    <dbReference type="NCBI Taxonomy" id="2294035"/>
    <lineage>
        <taxon>Bacteria</taxon>
        <taxon>Bacillati</taxon>
        <taxon>Cyanobacteriota</taxon>
        <taxon>Cyanophyceae</taxon>
        <taxon>Leptolyngbyales</taxon>
        <taxon>Leptolyngbyaceae</taxon>
        <taxon>Leptolyngbya group</taxon>
        <taxon>Leptolyngbya</taxon>
        <taxon>Leptolyngbya iicbica</taxon>
    </lineage>
</organism>
<dbReference type="GO" id="GO:0005975">
    <property type="term" value="P:carbohydrate metabolic process"/>
    <property type="evidence" value="ECO:0007669"/>
    <property type="project" value="InterPro"/>
</dbReference>
<dbReference type="Pfam" id="PF03894">
    <property type="entry name" value="XFP"/>
    <property type="match status" value="1"/>
</dbReference>
<dbReference type="InterPro" id="IPR029061">
    <property type="entry name" value="THDP-binding"/>
</dbReference>
<name>A0A4Q7E7F5_9CYAN</name>
<dbReference type="PANTHER" id="PTHR31273:SF0">
    <property type="entry name" value="PHOSPHOKETOLASE-RELATED"/>
    <property type="match status" value="1"/>
</dbReference>
<sequence length="830" mass="92740">MPQTTLPETYRTADWAEQYRDRYPLANRWAAGYGAIEHDLVTQMRVFELADRLVLEHGEDWRERLFDQLYALDRVANAGMWLVVHEVYANAVYTDGRDLQAEDFKTKPEGHTGGSLNMVPAYVGYLGANAITAETRSWLMGQGHCVSAIDSVNLLVDNLLGVHAERYRQHDGESKLTDAGLTRYVQDFYSYQLNDQGKQASPLGSHVNPHTAGGIAEGGYLGFAQLEYVHMPLPGETLVTFLSDGAFEEQRGSDWVPRWWRDQDCGNALPIMINNGRRIDQRSTMAQKGGTEWFQQHLELNHFDPIVIDGRDPAAFVWLILEMETRLAAETEAIALDEATYPANLPYGIAVADKGAGFFNAGENLAHNLPLGGNPHQDAEMAQLFNEHTRKLWVPLAELESAIAQLQTHEQQQRPQEKDHPLVHRQVSLSEVPEPEYRSIAGDRANPDTWQTAQPMQAVDAQFLATVKANPQLRPRVGNPDEMKSNRLQQTLDYLKFRVTEPEDGIPETLDGAVITALNEEAIACAALANKGGISLIASYEAFAAKMHGAMRQEIIFTKHRQELGIDNGWLSIPLVLTSHTWENGKNEQSHQDPMMAEAMLNEASDVSRVLFAADYNSARALTHQAYQTHGQFWSMVVPKRDVADLLTPEETAQLLDQGALRLDWAGYEPDRAELILTAIGSYQLEEVLKASQRMRDRQLPHSVVYMLEPGRFRIPRDAGELAHVTAAETVQSLYPANVLARIFVTHTRPAPMLGTLQSLHTGFRQTRCLGFVNQGGTLDKDGMLFINRCTWAHIVAEVAQITGALLEEWFSPPECDALHGRTAPHGILI</sequence>
<evidence type="ECO:0000313" key="3">
    <source>
        <dbReference type="Proteomes" id="UP000292459"/>
    </source>
</evidence>
<keyword evidence="3" id="KW-1185">Reference proteome</keyword>
<comment type="caution">
    <text evidence="2">The sequence shown here is derived from an EMBL/GenBank/DDBJ whole genome shotgun (WGS) entry which is preliminary data.</text>
</comment>
<dbReference type="OrthoDB" id="9768449at2"/>
<reference evidence="2 3" key="1">
    <citation type="submission" date="2018-11" db="EMBL/GenBank/DDBJ databases">
        <title>Whole genome sequencing of an environmental sample.</title>
        <authorList>
            <person name="Sarangi A.N."/>
            <person name="Singh D."/>
            <person name="Tripathy S."/>
        </authorList>
    </citation>
    <scope>NUCLEOTIDE SEQUENCE [LARGE SCALE GENOMIC DNA]</scope>
    <source>
        <strain evidence="2 3">Lakshadweep</strain>
    </source>
</reference>
<dbReference type="RefSeq" id="WP_044151369.1">
    <property type="nucleotide sequence ID" value="NZ_QVFV01000002.1"/>
</dbReference>
<dbReference type="AlphaFoldDB" id="A0A4Q7E7F5"/>
<dbReference type="SUPFAM" id="SSF52518">
    <property type="entry name" value="Thiamin diphosphate-binding fold (THDP-binding)"/>
    <property type="match status" value="1"/>
</dbReference>
<dbReference type="Gene3D" id="3.40.50.970">
    <property type="match status" value="2"/>
</dbReference>
<dbReference type="Pfam" id="PF09364">
    <property type="entry name" value="XFP_N"/>
    <property type="match status" value="1"/>
</dbReference>